<feature type="domain" description="ABC transporter" evidence="9">
    <location>
        <begin position="403"/>
        <end position="633"/>
    </location>
</feature>
<proteinExistence type="predicted"/>
<sequence length="1559" mass="173755">MIWKGYWKPLQTEDLWSIAKENSSEEIVTKFEDAWKKNRARAEQILEFMKHKREQGNSQEVDETPILLQQENSKSKPLLKAFWSVFGTYFLLGTLCLVTGDVFLFLVPKTLSIFLDFITVPEAPSWKGYLCAAVIFLLACLQTLFEQQYMYMCLVLGVRLRTAITGLVYRKILVMSNVAKKATTVGEIVNLVSVDVQKLMDLIIYFNGIWLAPIRIIICFVFLWQVKKTIHIFLNRDSSCTQLTLKTPTFFLCILWWLLEAAQQSLYASDCISQEVQMKYKDSRAKLTSAILGDIKILKLHAWEKTFVSRVLRIRTQELQALKMSQFLFSASLTSFQSSTFLISFIMFTVYTLTDKRNILNAQKAFVSLALINILNTAHSFLPFSINSVVQAKVSINRLAAFLSLEDVDQTKAESGPLDSTQDCIAIRNGTFTWGKESSPCLKSILNMDVVCAAFWWVFLTSISQGTVAFVPQESWIQNASVEDNIVFGEKVDRKWFNRVVEACALQLDLDSFPAGSQTETGEKGINLSGGQKQRISLARAVYKKAAVYLLDDPLSSVDAQVGQHIFDQVIGPNGLLKNKVLKAQILFIDHSVGDFYFSTNCFLDTNLGTIIRIHPSRSEEVKDWMDLTPLAPTCQDALSPPAVLQVVTPPTSPSVVRHCCTPPELAPHSITPRLRPSSPYYRCDRSPPAKEPSVQSSLWDHLYGEDSPYTSVSHLIQYQHGDLWRERLVSYYYSFLLRLISIMENSISISILKLLSVSIQFALVLGLFSTPFTFPIPKRTLSTISILTAAILFESSTISTTSHNGNHLSSIAALLVLTSSVLSVPHSTSSVPPTLTVPTVITPAMSVLVLSVIPLQGFSHPAQPPVSASEFRLTPPILGQMVITDLSSPASPSPVMSSSPATFKDSALSSSSEDMKLFSDVVLRMSKAIGIKVISPPTLVTDHVFEIVDSHAPKVLKTADSTASRSAEMFPKRDIPYPGKHEESTKTDGYKPLDVGTAELVEEGERRITGRAKTSIYLSYLRVAGSLIWPYIIFLFTFQQVASFCRGYWLSLWANDPVFNGTQQHTELRVGVFFFLGFAQALGKFGSIATVFLAGTVASHKFFQQLLWDVVWSPMAFFEQTSSGNLLNRFSKEMDAIDSIIPDKLKSLLGFLFNLLEIYIVIIVATPIAVVAIVPLTILYAVFQSFFVATSCQLKRLETASRSPIYSNISETFQGCSSIRAYKAQQRFILQNDFNVDENQRASFPAVVADRWLATNIEFLGNGIVLFATLLAVINKPRLTPGLVGFSISCALQITGILNWMVRALAEMDNSIVSVERVKDYSQTPKEAAWTSDNKLPYENWPTEGNIEFRGYSLRYRSDLELALKNINIQINGPEKVGITGRTGAGKSSLAVGLLRLVEAAEGEILIDGTNIAEIGLHELRSKDPVLFSGSLRMNLDPLNEHSDEDIWTALELMLLKGFIMDLPDQLSYECSERGGNLSVGQRQLICLTRALLQKRKIIFLDEATAAVDLETDLQIQSTIKSQIIVMESGQVAEFDTPSNLIARKGLFYRMAEESGLM</sequence>
<evidence type="ECO:0008006" key="13">
    <source>
        <dbReference type="Google" id="ProtNLM"/>
    </source>
</evidence>
<keyword evidence="4" id="KW-0547">Nucleotide-binding</keyword>
<dbReference type="PROSITE" id="PS50929">
    <property type="entry name" value="ABC_TM1F"/>
    <property type="match status" value="2"/>
</dbReference>
<dbReference type="CDD" id="cd18595">
    <property type="entry name" value="ABC_6TM_MRP1_2_3_6_D1_like"/>
    <property type="match status" value="1"/>
</dbReference>
<evidence type="ECO:0000256" key="4">
    <source>
        <dbReference type="ARBA" id="ARBA00022741"/>
    </source>
</evidence>
<feature type="domain" description="ABC transmembrane type-1" evidence="10">
    <location>
        <begin position="1033"/>
        <end position="1311"/>
    </location>
</feature>
<keyword evidence="6 8" id="KW-1133">Transmembrane helix</keyword>
<evidence type="ECO:0000256" key="8">
    <source>
        <dbReference type="SAM" id="Phobius"/>
    </source>
</evidence>
<dbReference type="CDD" id="cd18603">
    <property type="entry name" value="ABC_6TM_MRP1_2_3_6_D2_like"/>
    <property type="match status" value="1"/>
</dbReference>
<comment type="subcellular location">
    <subcellularLocation>
        <location evidence="1">Membrane</location>
    </subcellularLocation>
</comment>
<keyword evidence="7 8" id="KW-0472">Membrane</keyword>
<keyword evidence="2" id="KW-0813">Transport</keyword>
<dbReference type="EMBL" id="JAIPUX010000026">
    <property type="protein sequence ID" value="KAH0631882.1"/>
    <property type="molecule type" value="Genomic_DNA"/>
</dbReference>
<dbReference type="SUPFAM" id="SSF52540">
    <property type="entry name" value="P-loop containing nucleoside triphosphate hydrolases"/>
    <property type="match status" value="2"/>
</dbReference>
<dbReference type="InterPro" id="IPR017871">
    <property type="entry name" value="ABC_transporter-like_CS"/>
</dbReference>
<dbReference type="PANTHER" id="PTHR24223">
    <property type="entry name" value="ATP-BINDING CASSETTE SUB-FAMILY C"/>
    <property type="match status" value="1"/>
</dbReference>
<dbReference type="InterPro" id="IPR050173">
    <property type="entry name" value="ABC_transporter_C-like"/>
</dbReference>
<evidence type="ECO:0000259" key="9">
    <source>
        <dbReference type="PROSITE" id="PS50893"/>
    </source>
</evidence>
<feature type="transmembrane region" description="Helical" evidence="8">
    <location>
        <begin position="1260"/>
        <end position="1278"/>
    </location>
</feature>
<keyword evidence="5" id="KW-0067">ATP-binding</keyword>
<organism evidence="11 12">
    <name type="scientific">Phrynosoma platyrhinos</name>
    <name type="common">Desert horned lizard</name>
    <dbReference type="NCBI Taxonomy" id="52577"/>
    <lineage>
        <taxon>Eukaryota</taxon>
        <taxon>Metazoa</taxon>
        <taxon>Chordata</taxon>
        <taxon>Craniata</taxon>
        <taxon>Vertebrata</taxon>
        <taxon>Euteleostomi</taxon>
        <taxon>Lepidosauria</taxon>
        <taxon>Squamata</taxon>
        <taxon>Bifurcata</taxon>
        <taxon>Unidentata</taxon>
        <taxon>Episquamata</taxon>
        <taxon>Toxicofera</taxon>
        <taxon>Iguania</taxon>
        <taxon>Phrynosomatidae</taxon>
        <taxon>Phrynosomatinae</taxon>
        <taxon>Phrynosoma</taxon>
    </lineage>
</organism>
<feature type="domain" description="ABC transmembrane type-1" evidence="10">
    <location>
        <begin position="91"/>
        <end position="391"/>
    </location>
</feature>
<dbReference type="Gene3D" id="1.20.1560.10">
    <property type="entry name" value="ABC transporter type 1, transmembrane domain"/>
    <property type="match status" value="2"/>
</dbReference>
<feature type="transmembrane region" description="Helical" evidence="8">
    <location>
        <begin position="1159"/>
        <end position="1184"/>
    </location>
</feature>
<dbReference type="Pfam" id="PF00005">
    <property type="entry name" value="ABC_tran"/>
    <property type="match status" value="2"/>
</dbReference>
<evidence type="ECO:0000256" key="3">
    <source>
        <dbReference type="ARBA" id="ARBA00022692"/>
    </source>
</evidence>
<dbReference type="PANTHER" id="PTHR24223:SF339">
    <property type="entry name" value="ATP-BINDING CASSETTE SUB-FAMILY C MEMBER 6"/>
    <property type="match status" value="1"/>
</dbReference>
<evidence type="ECO:0000259" key="10">
    <source>
        <dbReference type="PROSITE" id="PS50929"/>
    </source>
</evidence>
<feature type="transmembrane region" description="Helical" evidence="8">
    <location>
        <begin position="1284"/>
        <end position="1303"/>
    </location>
</feature>
<protein>
    <recommendedName>
        <fullName evidence="13">ATP-binding cassette sub-family C member 6</fullName>
    </recommendedName>
</protein>
<dbReference type="SMART" id="SM00382">
    <property type="entry name" value="AAA"/>
    <property type="match status" value="1"/>
</dbReference>
<feature type="transmembrane region" description="Helical" evidence="8">
    <location>
        <begin position="81"/>
        <end position="106"/>
    </location>
</feature>
<evidence type="ECO:0000313" key="11">
    <source>
        <dbReference type="EMBL" id="KAH0631882.1"/>
    </source>
</evidence>
<evidence type="ECO:0000256" key="5">
    <source>
        <dbReference type="ARBA" id="ARBA00022840"/>
    </source>
</evidence>
<dbReference type="InterPro" id="IPR027417">
    <property type="entry name" value="P-loop_NTPase"/>
</dbReference>
<name>A0ABQ7TRB9_PHRPL</name>
<dbReference type="Proteomes" id="UP000826234">
    <property type="component" value="Unassembled WGS sequence"/>
</dbReference>
<dbReference type="PROSITE" id="PS50893">
    <property type="entry name" value="ABC_TRANSPORTER_2"/>
    <property type="match status" value="2"/>
</dbReference>
<feature type="transmembrane region" description="Helical" evidence="8">
    <location>
        <begin position="126"/>
        <end position="144"/>
    </location>
</feature>
<evidence type="ECO:0000256" key="2">
    <source>
        <dbReference type="ARBA" id="ARBA00022448"/>
    </source>
</evidence>
<reference evidence="11 12" key="1">
    <citation type="journal article" date="2022" name="Gigascience">
        <title>A chromosome-level genome assembly and annotation of the desert horned lizard, Phrynosoma platyrhinos, provides insight into chromosomal rearrangements among reptiles.</title>
        <authorList>
            <person name="Koochekian N."/>
            <person name="Ascanio A."/>
            <person name="Farleigh K."/>
            <person name="Card D.C."/>
            <person name="Schield D.R."/>
            <person name="Castoe T.A."/>
            <person name="Jezkova T."/>
        </authorList>
    </citation>
    <scope>NUCLEOTIDE SEQUENCE [LARGE SCALE GENOMIC DNA]</scope>
    <source>
        <strain evidence="11">NK-2021</strain>
    </source>
</reference>
<evidence type="ECO:0000256" key="1">
    <source>
        <dbReference type="ARBA" id="ARBA00004370"/>
    </source>
</evidence>
<dbReference type="Pfam" id="PF00664">
    <property type="entry name" value="ABC_membrane"/>
    <property type="match status" value="2"/>
</dbReference>
<keyword evidence="3 8" id="KW-0812">Transmembrane</keyword>
<dbReference type="InterPro" id="IPR003439">
    <property type="entry name" value="ABC_transporter-like_ATP-bd"/>
</dbReference>
<evidence type="ECO:0000256" key="6">
    <source>
        <dbReference type="ARBA" id="ARBA00022989"/>
    </source>
</evidence>
<dbReference type="InterPro" id="IPR036640">
    <property type="entry name" value="ABC1_TM_sf"/>
</dbReference>
<gene>
    <name evidence="11" type="ORF">JD844_019776</name>
</gene>
<feature type="domain" description="ABC transporter" evidence="9">
    <location>
        <begin position="1350"/>
        <end position="1555"/>
    </location>
</feature>
<feature type="transmembrane region" description="Helical" evidence="8">
    <location>
        <begin position="1071"/>
        <end position="1099"/>
    </location>
</feature>
<evidence type="ECO:0000313" key="12">
    <source>
        <dbReference type="Proteomes" id="UP000826234"/>
    </source>
</evidence>
<dbReference type="CDD" id="cd03244">
    <property type="entry name" value="ABCC_MRP_domain2"/>
    <property type="match status" value="1"/>
</dbReference>
<feature type="transmembrane region" description="Helical" evidence="8">
    <location>
        <begin position="327"/>
        <end position="353"/>
    </location>
</feature>
<dbReference type="InterPro" id="IPR003593">
    <property type="entry name" value="AAA+_ATPase"/>
</dbReference>
<dbReference type="SUPFAM" id="SSF90123">
    <property type="entry name" value="ABC transporter transmembrane region"/>
    <property type="match status" value="2"/>
</dbReference>
<keyword evidence="12" id="KW-1185">Reference proteome</keyword>
<dbReference type="InterPro" id="IPR011527">
    <property type="entry name" value="ABC1_TM_dom"/>
</dbReference>
<accession>A0ABQ7TRB9</accession>
<dbReference type="Gene3D" id="3.40.50.300">
    <property type="entry name" value="P-loop containing nucleotide triphosphate hydrolases"/>
    <property type="match status" value="2"/>
</dbReference>
<evidence type="ECO:0000256" key="7">
    <source>
        <dbReference type="ARBA" id="ARBA00023136"/>
    </source>
</evidence>
<feature type="transmembrane region" description="Helical" evidence="8">
    <location>
        <begin position="202"/>
        <end position="223"/>
    </location>
</feature>
<comment type="caution">
    <text evidence="11">The sequence shown here is derived from an EMBL/GenBank/DDBJ whole genome shotgun (WGS) entry which is preliminary data.</text>
</comment>
<dbReference type="PROSITE" id="PS00211">
    <property type="entry name" value="ABC_TRANSPORTER_1"/>
    <property type="match status" value="1"/>
</dbReference>